<dbReference type="InterPro" id="IPR011055">
    <property type="entry name" value="Dup_hybrid_motif"/>
</dbReference>
<dbReference type="PANTHER" id="PTHR21666">
    <property type="entry name" value="PEPTIDASE-RELATED"/>
    <property type="match status" value="1"/>
</dbReference>
<dbReference type="InterPro" id="IPR050570">
    <property type="entry name" value="Cell_wall_metabolism_enzyme"/>
</dbReference>
<organism evidence="5 6">
    <name type="scientific">Tenacibaculum geojense</name>
    <dbReference type="NCBI Taxonomy" id="915352"/>
    <lineage>
        <taxon>Bacteria</taxon>
        <taxon>Pseudomonadati</taxon>
        <taxon>Bacteroidota</taxon>
        <taxon>Flavobacteriia</taxon>
        <taxon>Flavobacteriales</taxon>
        <taxon>Flavobacteriaceae</taxon>
        <taxon>Tenacibaculum</taxon>
    </lineage>
</organism>
<dbReference type="InterPro" id="IPR016047">
    <property type="entry name" value="M23ase_b-sheet_dom"/>
</dbReference>
<dbReference type="RefSeq" id="WP_386105326.1">
    <property type="nucleotide sequence ID" value="NZ_JBHTJR010000020.1"/>
</dbReference>
<name>A0ABW3JRP5_9FLAO</name>
<dbReference type="GO" id="GO:0016787">
    <property type="term" value="F:hydrolase activity"/>
    <property type="evidence" value="ECO:0007669"/>
    <property type="project" value="UniProtKB-KW"/>
</dbReference>
<dbReference type="Gene3D" id="6.10.250.3150">
    <property type="match status" value="1"/>
</dbReference>
<dbReference type="PROSITE" id="PS51257">
    <property type="entry name" value="PROKAR_LIPOPROTEIN"/>
    <property type="match status" value="1"/>
</dbReference>
<gene>
    <name evidence="5" type="ORF">ACFQ1U_03405</name>
</gene>
<keyword evidence="1 3" id="KW-0732">Signal</keyword>
<evidence type="ECO:0000313" key="6">
    <source>
        <dbReference type="Proteomes" id="UP001597062"/>
    </source>
</evidence>
<protein>
    <submittedName>
        <fullName evidence="5">Murein hydrolase activator EnvC family protein</fullName>
    </submittedName>
</protein>
<feature type="coiled-coil region" evidence="2">
    <location>
        <begin position="170"/>
        <end position="236"/>
    </location>
</feature>
<comment type="caution">
    <text evidence="5">The sequence shown here is derived from an EMBL/GenBank/DDBJ whole genome shotgun (WGS) entry which is preliminary data.</text>
</comment>
<dbReference type="SUPFAM" id="SSF51261">
    <property type="entry name" value="Duplicated hybrid motif"/>
    <property type="match status" value="1"/>
</dbReference>
<keyword evidence="2" id="KW-0175">Coiled coil</keyword>
<dbReference type="Gene3D" id="2.70.70.10">
    <property type="entry name" value="Glucose Permease (Domain IIA)"/>
    <property type="match status" value="1"/>
</dbReference>
<feature type="coiled-coil region" evidence="2">
    <location>
        <begin position="18"/>
        <end position="115"/>
    </location>
</feature>
<feature type="domain" description="M23ase beta-sheet core" evidence="4">
    <location>
        <begin position="303"/>
        <end position="395"/>
    </location>
</feature>
<proteinExistence type="predicted"/>
<sequence>MNKKLFYISFLSLLFSCMLLQAQSRKELENRRKKLNKEIAKVNNLLFKTKKEKTSALDDLKDINQKITVRERLIETIELETQELGKEIAENEKKLSQLNSELATLKKDYADMVVKSYKSKSQQSKTMFLLSSKSFYQAYKRLKYMEQYKDYRKKQAAVIAETSNNIVAVNDSLKKQKKAKELLISSEEKQKKAIEEDKKEQETIVSKIKNQEGKYKRELQRKIKEEKTLAKKIDKLIKDAIAKANRGKKESKKNELLLSAEEKTLKASFEQNKGNLPWPVDGVITRRFGVQPHPTFKGITINSTGLHIRAKAGDKAKSVFNGKVLSIQTLSKGRKAVMIQHGDYITAYNNLKDVYVKVGQKITTGKALGSIFTDKVTGKTDLGFVLFKNIKRLNPSHWIENK</sequence>
<evidence type="ECO:0000259" key="4">
    <source>
        <dbReference type="Pfam" id="PF01551"/>
    </source>
</evidence>
<dbReference type="EMBL" id="JBHTJR010000020">
    <property type="protein sequence ID" value="MFD0992241.1"/>
    <property type="molecule type" value="Genomic_DNA"/>
</dbReference>
<evidence type="ECO:0000256" key="3">
    <source>
        <dbReference type="SAM" id="SignalP"/>
    </source>
</evidence>
<dbReference type="CDD" id="cd12797">
    <property type="entry name" value="M23_peptidase"/>
    <property type="match status" value="1"/>
</dbReference>
<keyword evidence="5" id="KW-0378">Hydrolase</keyword>
<evidence type="ECO:0000313" key="5">
    <source>
        <dbReference type="EMBL" id="MFD0992241.1"/>
    </source>
</evidence>
<reference evidence="6" key="1">
    <citation type="journal article" date="2019" name="Int. J. Syst. Evol. Microbiol.">
        <title>The Global Catalogue of Microorganisms (GCM) 10K type strain sequencing project: providing services to taxonomists for standard genome sequencing and annotation.</title>
        <authorList>
            <consortium name="The Broad Institute Genomics Platform"/>
            <consortium name="The Broad Institute Genome Sequencing Center for Infectious Disease"/>
            <person name="Wu L."/>
            <person name="Ma J."/>
        </authorList>
    </citation>
    <scope>NUCLEOTIDE SEQUENCE [LARGE SCALE GENOMIC DNA]</scope>
    <source>
        <strain evidence="6">CCUG 60527</strain>
    </source>
</reference>
<evidence type="ECO:0000256" key="1">
    <source>
        <dbReference type="ARBA" id="ARBA00022729"/>
    </source>
</evidence>
<accession>A0ABW3JRP5</accession>
<dbReference type="Pfam" id="PF01551">
    <property type="entry name" value="Peptidase_M23"/>
    <property type="match status" value="1"/>
</dbReference>
<keyword evidence="6" id="KW-1185">Reference proteome</keyword>
<evidence type="ECO:0000256" key="2">
    <source>
        <dbReference type="SAM" id="Coils"/>
    </source>
</evidence>
<dbReference type="Proteomes" id="UP001597062">
    <property type="component" value="Unassembled WGS sequence"/>
</dbReference>
<feature type="signal peptide" evidence="3">
    <location>
        <begin position="1"/>
        <end position="22"/>
    </location>
</feature>
<dbReference type="PANTHER" id="PTHR21666:SF289">
    <property type="entry name" value="L-ALA--D-GLU ENDOPEPTIDASE"/>
    <property type="match status" value="1"/>
</dbReference>
<feature type="chain" id="PRO_5046911972" evidence="3">
    <location>
        <begin position="23"/>
        <end position="402"/>
    </location>
</feature>